<protein>
    <submittedName>
        <fullName evidence="3">Membrane-fusion protein</fullName>
    </submittedName>
</protein>
<reference evidence="3 5" key="1">
    <citation type="submission" date="2016-06" db="EMBL/GenBank/DDBJ databases">
        <authorList>
            <person name="Kjaerup R.B."/>
            <person name="Dalgaard T.S."/>
            <person name="Juul-Madsen H.R."/>
        </authorList>
    </citation>
    <scope>NUCLEOTIDE SEQUENCE [LARGE SCALE GENOMIC DNA]</scope>
    <source>
        <strain evidence="3">Orrdi1</strain>
    </source>
</reference>
<dbReference type="EMBL" id="LT907988">
    <property type="protein sequence ID" value="SOE47310.1"/>
    <property type="molecule type" value="Genomic_DNA"/>
</dbReference>
<organism evidence="3 5">
    <name type="scientific">Orrella dioscoreae</name>
    <dbReference type="NCBI Taxonomy" id="1851544"/>
    <lineage>
        <taxon>Bacteria</taxon>
        <taxon>Pseudomonadati</taxon>
        <taxon>Pseudomonadota</taxon>
        <taxon>Betaproteobacteria</taxon>
        <taxon>Burkholderiales</taxon>
        <taxon>Alcaligenaceae</taxon>
        <taxon>Orrella</taxon>
    </lineage>
</organism>
<feature type="chain" id="PRO_5015062437" evidence="2">
    <location>
        <begin position="29"/>
        <end position="271"/>
    </location>
</feature>
<gene>
    <name evidence="3" type="ORF">ODI_02657</name>
    <name evidence="4" type="ORF">ODI_R0762</name>
</gene>
<dbReference type="GO" id="GO:1990281">
    <property type="term" value="C:efflux pump complex"/>
    <property type="evidence" value="ECO:0007669"/>
    <property type="project" value="TreeGrafter"/>
</dbReference>
<feature type="signal peptide" evidence="2">
    <location>
        <begin position="1"/>
        <end position="28"/>
    </location>
</feature>
<dbReference type="RefSeq" id="WP_067749671.1">
    <property type="nucleotide sequence ID" value="NZ_LT907988.1"/>
</dbReference>
<dbReference type="STRING" id="1851544.ODI_02657"/>
<dbReference type="AlphaFoldDB" id="A0A1C3JXW4"/>
<dbReference type="PANTHER" id="PTHR30469:SF15">
    <property type="entry name" value="HLYD FAMILY OF SECRETION PROTEINS"/>
    <property type="match status" value="1"/>
</dbReference>
<accession>A0A1C3JXW4</accession>
<keyword evidence="5" id="KW-1185">Reference proteome</keyword>
<dbReference type="Proteomes" id="UP000078558">
    <property type="component" value="Chromosome I"/>
</dbReference>
<dbReference type="OrthoDB" id="9778796at2"/>
<sequence>MTGHYARRRPGARLALAAALWLAAPAWSQDLPPLPTPSSPLSAQVDSTRAQLVAARRAVISSGLAARIDRLPLREGDRFKKGDVLVAYDCALNRARLERAVQAEAAARKKLAVAEQLDTLKSISRSDVEQARAAVSVARAESGAERVLVERCTITAPYAGRVGESYARAAESVAEGQKLLSIYDDSAFELETIVPSRWLAWLKPGYPLRITVDETGRDYAAEVSHIAGAVDPISQSVKIIGRLAGKDGAAADLLPGMSGNVRVDPPAGKTP</sequence>
<name>A0A1C3JXW4_9BURK</name>
<dbReference type="KEGG" id="odi:ODI_R0762"/>
<dbReference type="SUPFAM" id="SSF111369">
    <property type="entry name" value="HlyD-like secretion proteins"/>
    <property type="match status" value="1"/>
</dbReference>
<dbReference type="InterPro" id="IPR006143">
    <property type="entry name" value="RND_pump_MFP"/>
</dbReference>
<evidence type="ECO:0000313" key="3">
    <source>
        <dbReference type="EMBL" id="SBT23968.1"/>
    </source>
</evidence>
<dbReference type="GO" id="GO:0015562">
    <property type="term" value="F:efflux transmembrane transporter activity"/>
    <property type="evidence" value="ECO:0007669"/>
    <property type="project" value="TreeGrafter"/>
</dbReference>
<dbReference type="Gene3D" id="2.40.30.170">
    <property type="match status" value="1"/>
</dbReference>
<dbReference type="NCBIfam" id="TIGR01730">
    <property type="entry name" value="RND_mfp"/>
    <property type="match status" value="1"/>
</dbReference>
<comment type="similarity">
    <text evidence="1">Belongs to the membrane fusion protein (MFP) (TC 8.A.1) family.</text>
</comment>
<evidence type="ECO:0000313" key="4">
    <source>
        <dbReference type="EMBL" id="SOE47310.1"/>
    </source>
</evidence>
<proteinExistence type="inferred from homology"/>
<keyword evidence="2" id="KW-0732">Signal</keyword>
<evidence type="ECO:0000256" key="2">
    <source>
        <dbReference type="SAM" id="SignalP"/>
    </source>
</evidence>
<dbReference type="Gene3D" id="2.40.50.100">
    <property type="match status" value="1"/>
</dbReference>
<dbReference type="EMBL" id="FLRC01000004">
    <property type="protein sequence ID" value="SBT23968.1"/>
    <property type="molecule type" value="Genomic_DNA"/>
</dbReference>
<evidence type="ECO:0000313" key="5">
    <source>
        <dbReference type="Proteomes" id="UP000078558"/>
    </source>
</evidence>
<evidence type="ECO:0000256" key="1">
    <source>
        <dbReference type="ARBA" id="ARBA00009477"/>
    </source>
</evidence>
<reference evidence="4 5" key="2">
    <citation type="submission" date="2017-08" db="EMBL/GenBank/DDBJ databases">
        <authorList>
            <person name="de Groot N.N."/>
        </authorList>
    </citation>
    <scope>NUCLEOTIDE SEQUENCE [LARGE SCALE GENOMIC DNA]</scope>
    <source>
        <strain evidence="4">Orrdi1</strain>
    </source>
</reference>
<dbReference type="PANTHER" id="PTHR30469">
    <property type="entry name" value="MULTIDRUG RESISTANCE PROTEIN MDTA"/>
    <property type="match status" value="1"/>
</dbReference>